<protein>
    <recommendedName>
        <fullName evidence="2">LiaI-LiaF-like transmembrane region domain-containing protein</fullName>
    </recommendedName>
</protein>
<accession>A0AB94IL37</accession>
<evidence type="ECO:0000313" key="3">
    <source>
        <dbReference type="EMBL" id="ETI67775.1"/>
    </source>
</evidence>
<name>A0AB94IL37_9BACI</name>
<gene>
    <name evidence="3" type="ORF">BAVI_16047</name>
</gene>
<reference evidence="3 4" key="1">
    <citation type="journal article" date="2014" name="Environ. Microbiol.">
        <title>The nitrate-ammonifying and nosZ-carrying bacterium Bacillus vireti is a potent source and sink for nitric and nitrous oxide under high nitrate conditions.</title>
        <authorList>
            <person name="Mania D."/>
            <person name="Heylen K."/>
            <person name="van Spanning R.J."/>
            <person name="Frostegard A."/>
        </authorList>
    </citation>
    <scope>NUCLEOTIDE SEQUENCE [LARGE SCALE GENOMIC DNA]</scope>
    <source>
        <strain evidence="3 4">LMG 21834</strain>
    </source>
</reference>
<feature type="transmembrane region" description="Helical" evidence="1">
    <location>
        <begin position="59"/>
        <end position="75"/>
    </location>
</feature>
<feature type="transmembrane region" description="Helical" evidence="1">
    <location>
        <begin position="81"/>
        <end position="100"/>
    </location>
</feature>
<keyword evidence="4" id="KW-1185">Reference proteome</keyword>
<keyword evidence="1" id="KW-0812">Transmembrane</keyword>
<feature type="transmembrane region" description="Helical" evidence="1">
    <location>
        <begin position="7"/>
        <end position="27"/>
    </location>
</feature>
<proteinExistence type="predicted"/>
<organism evidence="3 4">
    <name type="scientific">Neobacillus vireti LMG 21834</name>
    <dbReference type="NCBI Taxonomy" id="1131730"/>
    <lineage>
        <taxon>Bacteria</taxon>
        <taxon>Bacillati</taxon>
        <taxon>Bacillota</taxon>
        <taxon>Bacilli</taxon>
        <taxon>Bacillales</taxon>
        <taxon>Bacillaceae</taxon>
        <taxon>Neobacillus</taxon>
    </lineage>
</organism>
<dbReference type="InterPro" id="IPR043726">
    <property type="entry name" value="LiaI-LiaF-like_TM1"/>
</dbReference>
<sequence length="163" mass="18454">MMKNQRIFPGIILIGFGGYFLLQQTGLSFFQQISTWPTLIIIVGAAFLGQGYLAKDYEAVLPGVIMAGLGLQFYLAGRVSFWPENHIGMLILIISIGFFLRFQKTGTGLFQAFLFLILSVMLLFYDKIAGYFGLLQNGMSFIWKFWPALLIVIGIYFLLKKKK</sequence>
<dbReference type="AlphaFoldDB" id="A0AB94IL37"/>
<dbReference type="Proteomes" id="UP000018877">
    <property type="component" value="Unassembled WGS sequence"/>
</dbReference>
<comment type="caution">
    <text evidence="3">The sequence shown here is derived from an EMBL/GenBank/DDBJ whole genome shotgun (WGS) entry which is preliminary data.</text>
</comment>
<feature type="transmembrane region" description="Helical" evidence="1">
    <location>
        <begin position="112"/>
        <end position="135"/>
    </location>
</feature>
<evidence type="ECO:0000259" key="2">
    <source>
        <dbReference type="Pfam" id="PF18917"/>
    </source>
</evidence>
<evidence type="ECO:0000256" key="1">
    <source>
        <dbReference type="SAM" id="Phobius"/>
    </source>
</evidence>
<feature type="domain" description="LiaI-LiaF-like transmembrane region" evidence="2">
    <location>
        <begin position="7"/>
        <end position="48"/>
    </location>
</feature>
<keyword evidence="1" id="KW-1133">Transmembrane helix</keyword>
<feature type="transmembrane region" description="Helical" evidence="1">
    <location>
        <begin position="141"/>
        <end position="159"/>
    </location>
</feature>
<dbReference type="EMBL" id="ALAN01000086">
    <property type="protein sequence ID" value="ETI67775.1"/>
    <property type="molecule type" value="Genomic_DNA"/>
</dbReference>
<feature type="transmembrane region" description="Helical" evidence="1">
    <location>
        <begin position="33"/>
        <end position="52"/>
    </location>
</feature>
<dbReference type="Pfam" id="PF18917">
    <property type="entry name" value="LiaI-LiaF-like_TM1"/>
    <property type="match status" value="1"/>
</dbReference>
<evidence type="ECO:0000313" key="4">
    <source>
        <dbReference type="Proteomes" id="UP000018877"/>
    </source>
</evidence>
<keyword evidence="1" id="KW-0472">Membrane</keyword>